<evidence type="ECO:0000256" key="2">
    <source>
        <dbReference type="SAM" id="MobiDB-lite"/>
    </source>
</evidence>
<evidence type="ECO:0000313" key="5">
    <source>
        <dbReference type="Proteomes" id="UP000823561"/>
    </source>
</evidence>
<evidence type="ECO:0000256" key="1">
    <source>
        <dbReference type="PROSITE-ProRule" id="PRU00135"/>
    </source>
</evidence>
<keyword evidence="5" id="KW-1185">Reference proteome</keyword>
<protein>
    <recommendedName>
        <fullName evidence="3">N-terminal Ras-GEF domain-containing protein</fullName>
    </recommendedName>
</protein>
<sequence length="153" mass="17003">MPQTVCPSTMFAPSGLGPPLASGEEPPQEGPGPETGFAESPPFSSASLDTLIQNLVPTTDYYPEKAYVFTFLLSSRLFIPPHELLARVCELCIQQQQLEQTPLDAAKVKKFGPKILQLLTEWTETFPSDFREEKMVAHLKDIIHRIAPCDEVM</sequence>
<dbReference type="SUPFAM" id="SSF48366">
    <property type="entry name" value="Ras GEF"/>
    <property type="match status" value="1"/>
</dbReference>
<dbReference type="Gene3D" id="1.20.870.10">
    <property type="entry name" value="Son of sevenless (SoS) protein Chain: S domain 1"/>
    <property type="match status" value="1"/>
</dbReference>
<dbReference type="GO" id="GO:0005886">
    <property type="term" value="C:plasma membrane"/>
    <property type="evidence" value="ECO:0007669"/>
    <property type="project" value="TreeGrafter"/>
</dbReference>
<keyword evidence="1" id="KW-0344">Guanine-nucleotide releasing factor</keyword>
<proteinExistence type="predicted"/>
<name>A0AAV6FSC4_9TELE</name>
<feature type="region of interest" description="Disordered" evidence="2">
    <location>
        <begin position="11"/>
        <end position="41"/>
    </location>
</feature>
<dbReference type="GO" id="GO:0007265">
    <property type="term" value="P:Ras protein signal transduction"/>
    <property type="evidence" value="ECO:0007669"/>
    <property type="project" value="TreeGrafter"/>
</dbReference>
<evidence type="ECO:0000259" key="3">
    <source>
        <dbReference type="PROSITE" id="PS50212"/>
    </source>
</evidence>
<gene>
    <name evidence="4" type="ORF">AALO_G00263450</name>
</gene>
<dbReference type="PANTHER" id="PTHR23113">
    <property type="entry name" value="GUANINE NUCLEOTIDE EXCHANGE FACTOR"/>
    <property type="match status" value="1"/>
</dbReference>
<dbReference type="PROSITE" id="PS50212">
    <property type="entry name" value="RASGEF_NTER"/>
    <property type="match status" value="1"/>
</dbReference>
<dbReference type="EMBL" id="JADWDJ010000021">
    <property type="protein sequence ID" value="KAG5263306.1"/>
    <property type="molecule type" value="Genomic_DNA"/>
</dbReference>
<dbReference type="InterPro" id="IPR023578">
    <property type="entry name" value="Ras_GEF_dom_sf"/>
</dbReference>
<dbReference type="Proteomes" id="UP000823561">
    <property type="component" value="Chromosome 21"/>
</dbReference>
<dbReference type="PANTHER" id="PTHR23113:SF186">
    <property type="entry name" value="RAS-GEF DOMAIN-CONTAINING FAMILY MEMBER 1C"/>
    <property type="match status" value="1"/>
</dbReference>
<reference evidence="4" key="1">
    <citation type="submission" date="2020-10" db="EMBL/GenBank/DDBJ databases">
        <title>Chromosome-scale genome assembly of the Allis shad, Alosa alosa.</title>
        <authorList>
            <person name="Margot Z."/>
            <person name="Christophe K."/>
            <person name="Cabau C."/>
            <person name="Louis A."/>
            <person name="Berthelot C."/>
            <person name="Parey E."/>
            <person name="Roest Crollius H."/>
            <person name="Montfort J."/>
            <person name="Robinson-Rechavi M."/>
            <person name="Bucao C."/>
            <person name="Bouchez O."/>
            <person name="Gislard M."/>
            <person name="Lluch J."/>
            <person name="Milhes M."/>
            <person name="Lampietro C."/>
            <person name="Lopez Roques C."/>
            <person name="Donnadieu C."/>
            <person name="Braasch I."/>
            <person name="Desvignes T."/>
            <person name="Postlethwait J."/>
            <person name="Bobe J."/>
            <person name="Guiguen Y."/>
        </authorList>
    </citation>
    <scope>NUCLEOTIDE SEQUENCE</scope>
    <source>
        <strain evidence="4">M-15738</strain>
        <tissue evidence="4">Blood</tissue>
    </source>
</reference>
<dbReference type="InterPro" id="IPR008937">
    <property type="entry name" value="Ras-like_GEF"/>
</dbReference>
<organism evidence="4 5">
    <name type="scientific">Alosa alosa</name>
    <name type="common">allis shad</name>
    <dbReference type="NCBI Taxonomy" id="278164"/>
    <lineage>
        <taxon>Eukaryota</taxon>
        <taxon>Metazoa</taxon>
        <taxon>Chordata</taxon>
        <taxon>Craniata</taxon>
        <taxon>Vertebrata</taxon>
        <taxon>Euteleostomi</taxon>
        <taxon>Actinopterygii</taxon>
        <taxon>Neopterygii</taxon>
        <taxon>Teleostei</taxon>
        <taxon>Clupei</taxon>
        <taxon>Clupeiformes</taxon>
        <taxon>Clupeoidei</taxon>
        <taxon>Clupeidae</taxon>
        <taxon>Alosa</taxon>
    </lineage>
</organism>
<evidence type="ECO:0000313" key="4">
    <source>
        <dbReference type="EMBL" id="KAG5263306.1"/>
    </source>
</evidence>
<dbReference type="GO" id="GO:0005085">
    <property type="term" value="F:guanyl-nucleotide exchange factor activity"/>
    <property type="evidence" value="ECO:0007669"/>
    <property type="project" value="UniProtKB-KW"/>
</dbReference>
<dbReference type="Pfam" id="PF00618">
    <property type="entry name" value="RasGEF_N"/>
    <property type="match status" value="1"/>
</dbReference>
<feature type="domain" description="N-terminal Ras-GEF" evidence="3">
    <location>
        <begin position="39"/>
        <end position="153"/>
    </location>
</feature>
<dbReference type="CDD" id="cd06224">
    <property type="entry name" value="REM"/>
    <property type="match status" value="1"/>
</dbReference>
<comment type="caution">
    <text evidence="4">The sequence shown here is derived from an EMBL/GenBank/DDBJ whole genome shotgun (WGS) entry which is preliminary data.</text>
</comment>
<accession>A0AAV6FSC4</accession>
<dbReference type="InterPro" id="IPR000651">
    <property type="entry name" value="Ras-like_Gua-exchang_fac_N"/>
</dbReference>
<dbReference type="AlphaFoldDB" id="A0AAV6FSC4"/>